<sequence length="80" mass="9316">MSQLEQLEPHLSTGRQIFLTPTQFRFAEPVRAASLAKRVHNETTRTGPLHYGSDFSIQPRKRKTLKNRMFRFHGRLALPL</sequence>
<gene>
    <name evidence="1" type="ORF">CEXT_97631</name>
</gene>
<protein>
    <submittedName>
        <fullName evidence="1">Uncharacterized protein</fullName>
    </submittedName>
</protein>
<dbReference type="AlphaFoldDB" id="A0AAV4XC91"/>
<name>A0AAV4XC91_CAEEX</name>
<evidence type="ECO:0000313" key="2">
    <source>
        <dbReference type="Proteomes" id="UP001054945"/>
    </source>
</evidence>
<reference evidence="1 2" key="1">
    <citation type="submission" date="2021-06" db="EMBL/GenBank/DDBJ databases">
        <title>Caerostris extrusa draft genome.</title>
        <authorList>
            <person name="Kono N."/>
            <person name="Arakawa K."/>
        </authorList>
    </citation>
    <scope>NUCLEOTIDE SEQUENCE [LARGE SCALE GENOMIC DNA]</scope>
</reference>
<organism evidence="1 2">
    <name type="scientific">Caerostris extrusa</name>
    <name type="common">Bark spider</name>
    <name type="synonym">Caerostris bankana</name>
    <dbReference type="NCBI Taxonomy" id="172846"/>
    <lineage>
        <taxon>Eukaryota</taxon>
        <taxon>Metazoa</taxon>
        <taxon>Ecdysozoa</taxon>
        <taxon>Arthropoda</taxon>
        <taxon>Chelicerata</taxon>
        <taxon>Arachnida</taxon>
        <taxon>Araneae</taxon>
        <taxon>Araneomorphae</taxon>
        <taxon>Entelegynae</taxon>
        <taxon>Araneoidea</taxon>
        <taxon>Araneidae</taxon>
        <taxon>Caerostris</taxon>
    </lineage>
</organism>
<accession>A0AAV4XC91</accession>
<proteinExistence type="predicted"/>
<comment type="caution">
    <text evidence="1">The sequence shown here is derived from an EMBL/GenBank/DDBJ whole genome shotgun (WGS) entry which is preliminary data.</text>
</comment>
<evidence type="ECO:0000313" key="1">
    <source>
        <dbReference type="EMBL" id="GIY92797.1"/>
    </source>
</evidence>
<dbReference type="Proteomes" id="UP001054945">
    <property type="component" value="Unassembled WGS sequence"/>
</dbReference>
<keyword evidence="2" id="KW-1185">Reference proteome</keyword>
<dbReference type="EMBL" id="BPLR01017585">
    <property type="protein sequence ID" value="GIY92797.1"/>
    <property type="molecule type" value="Genomic_DNA"/>
</dbReference>